<dbReference type="Proteomes" id="UP000649617">
    <property type="component" value="Unassembled WGS sequence"/>
</dbReference>
<evidence type="ECO:0000256" key="5">
    <source>
        <dbReference type="ARBA" id="ARBA00023136"/>
    </source>
</evidence>
<dbReference type="Pfam" id="PF01222">
    <property type="entry name" value="ERG4_ERG24"/>
    <property type="match status" value="2"/>
</dbReference>
<name>A0A812YGV8_SYMPI</name>
<keyword evidence="4 7" id="KW-1133">Transmembrane helix</keyword>
<evidence type="ECO:0000256" key="4">
    <source>
        <dbReference type="ARBA" id="ARBA00022989"/>
    </source>
</evidence>
<dbReference type="GO" id="GO:0016628">
    <property type="term" value="F:oxidoreductase activity, acting on the CH-CH group of donors, NAD or NADP as acceptor"/>
    <property type="evidence" value="ECO:0007669"/>
    <property type="project" value="InterPro"/>
</dbReference>
<comment type="similarity">
    <text evidence="2">Belongs to the ERG4/ERG24 family.</text>
</comment>
<dbReference type="GO" id="GO:0005789">
    <property type="term" value="C:endoplasmic reticulum membrane"/>
    <property type="evidence" value="ECO:0007669"/>
    <property type="project" value="TreeGrafter"/>
</dbReference>
<gene>
    <name evidence="8" type="primary">erg24</name>
    <name evidence="8" type="ORF">SPIL2461_LOCUS23058</name>
</gene>
<feature type="transmembrane region" description="Helical" evidence="7">
    <location>
        <begin position="1354"/>
        <end position="1373"/>
    </location>
</feature>
<proteinExistence type="inferred from homology"/>
<organism evidence="8 9">
    <name type="scientific">Symbiodinium pilosum</name>
    <name type="common">Dinoflagellate</name>
    <dbReference type="NCBI Taxonomy" id="2952"/>
    <lineage>
        <taxon>Eukaryota</taxon>
        <taxon>Sar</taxon>
        <taxon>Alveolata</taxon>
        <taxon>Dinophyceae</taxon>
        <taxon>Suessiales</taxon>
        <taxon>Symbiodiniaceae</taxon>
        <taxon>Symbiodinium</taxon>
    </lineage>
</organism>
<evidence type="ECO:0000256" key="6">
    <source>
        <dbReference type="SAM" id="MobiDB-lite"/>
    </source>
</evidence>
<feature type="region of interest" description="Disordered" evidence="6">
    <location>
        <begin position="86"/>
        <end position="126"/>
    </location>
</feature>
<dbReference type="PANTHER" id="PTHR21257">
    <property type="entry name" value="DELTA(14)-STEROL REDUCTASE"/>
    <property type="match status" value="1"/>
</dbReference>
<evidence type="ECO:0000256" key="2">
    <source>
        <dbReference type="ARBA" id="ARBA00005402"/>
    </source>
</evidence>
<evidence type="ECO:0000256" key="3">
    <source>
        <dbReference type="ARBA" id="ARBA00022692"/>
    </source>
</evidence>
<feature type="transmembrane region" description="Helical" evidence="7">
    <location>
        <begin position="1100"/>
        <end position="1120"/>
    </location>
</feature>
<comment type="subcellular location">
    <subcellularLocation>
        <location evidence="1">Membrane</location>
        <topology evidence="1">Multi-pass membrane protein</topology>
    </subcellularLocation>
</comment>
<sequence length="1505" mass="170438">MSVSGLYTVVGGAEKGGIIVRAEKGLDSSVADQRLATGAKVKGLECFEGRLRYELLEGEGPAKGWVTISLRDKDLLVKLPDVDGAKEVDASDESTSDGGESQNVTSGDSDKESPENGLANDKITREEKDALRQYNSKFGEVRDGAHQGYNRKAFPWFQPQKVAKETSDEVIQAAEAFKQKRKGAFRTPRLWDVGDDGEEITLCSRCYMPIGEMAYEGKPKNTCVHPECMAQVVIEDMQEQEAKFLAEENEKKLKNRKEYDIGWRMDSVPKSSTIAERLGYSPAPQGLACLVWDEAARTVRVAATLEPAAAVNLEYLVLALKVRRQGRREPLFSLDPVDPQNMEKTPQKKVFEPDWLSGTSVGDVMFQADYFLKELALGEYTMPIVGMLSVFDWSEVLEMHHQWTGREWFVVKKAEVRMAEDKTLVPFVKMGVEAREQVLTPQGLRDAPITGANHPLRRFADAFTRNFDLIAERKSVVFHLRELAKASVLAKFLVDSGAKLDQRWFDLADEIVDSKVPEPFPEIPQLWNMRGLSRIRLENGKVVDTETGLVTNLHAIYGGVEFGLDRFELAQRRPGIPVPGMAMQQAPMVGMPGMQLGPSGRPMFMPQRFQLSQRGEMPQGVDLNLDQFNLSEVEQFAGNLPPCSADAKSPEARVRLGRAFLEGLRSGFGKEMSKDNRELLKGIFNPALADRTEEADAFIPPDPNLSYISKVRNLVGEEQALLKKRKTAFSDRTFTPGSCGPEFPRSWTSRFTMENGVSPAVMMKLRSALVQLQVDSTFQQTLLDDVLPVAAPEFHKATEDGVVFRIYRLGSLEVRTIQEPDCQESVAVVFSTRAPTWGLSQRQAVKQANNHEKVVRSWLYLEALDAESARRLDMKWSSKRSDYCHYYVVLETEGKNTIVTEKLADGSTLIVMNPDSIEDRNSMAKLISTEEDCRELNIDVAKIRQMQMNYNKKLPEGACPSMRKFYARTLFALVKKQAHGSAVKFQKQSRYAAPGKVVRKLTRPVGEFYGNIGTGFWTFFIPAAIYYFYGIMVMHAGRLVIPSPSFWHDLVYALPDGLSIRPCWGPTVVSLSWVCCQALGEIILPGKLKEGVMLKNGRKLIYPMNGLLCFFLSHVGLFLLCKYEILPPYYVFANMGALLTEAVITSYVMALWLYIDYGMLWRRHVDEFEEDHGVFQCKDFFNDFFMGVVRNPRLFHGILKVPFDLKRFWNARPGLTGWVILNISYLASMYYNCRLPTAYGASDSLFFGDHEAKSDTIKAIFSNKTADSFCDATGSMDNIGLAAVFITLAHWYYIFDYNLVEPAYLTTTDIRHDLFGFMLTYGDWGFLSRFYPITFMGFLAQQGSQTNGYITKNYVFAIIGVLMYLFGMVLFRVTNIEKHLFRDHMNNGGSADKYRSPLSTRIFFGDKKPEFIKTKEGSLLLTSGYWGLARHFNYIGDLTMCIGWAIACYDPASPFIWLPISYCIYFWLMDCHRCWRDEVRCSKKYGADWERYRKAVPYYIFPGIW</sequence>
<dbReference type="GO" id="GO:0016126">
    <property type="term" value="P:sterol biosynthetic process"/>
    <property type="evidence" value="ECO:0007669"/>
    <property type="project" value="InterPro"/>
</dbReference>
<feature type="transmembrane region" description="Helical" evidence="7">
    <location>
        <begin position="1008"/>
        <end position="1029"/>
    </location>
</feature>
<reference evidence="8" key="1">
    <citation type="submission" date="2021-02" db="EMBL/GenBank/DDBJ databases">
        <authorList>
            <person name="Dougan E. K."/>
            <person name="Rhodes N."/>
            <person name="Thang M."/>
            <person name="Chan C."/>
        </authorList>
    </citation>
    <scope>NUCLEOTIDE SEQUENCE</scope>
</reference>
<evidence type="ECO:0000256" key="7">
    <source>
        <dbReference type="SAM" id="Phobius"/>
    </source>
</evidence>
<feature type="compositionally biased region" description="Polar residues" evidence="6">
    <location>
        <begin position="96"/>
        <end position="107"/>
    </location>
</feature>
<dbReference type="InterPro" id="IPR001171">
    <property type="entry name" value="ERG24_DHCR-like"/>
</dbReference>
<feature type="transmembrane region" description="Helical" evidence="7">
    <location>
        <begin position="1278"/>
        <end position="1295"/>
    </location>
</feature>
<protein>
    <submittedName>
        <fullName evidence="8">Erg24 protein</fullName>
    </submittedName>
</protein>
<dbReference type="OrthoDB" id="414722at2759"/>
<dbReference type="Gene3D" id="1.20.120.1630">
    <property type="match status" value="1"/>
</dbReference>
<keyword evidence="9" id="KW-1185">Reference proteome</keyword>
<accession>A0A812YGV8</accession>
<keyword evidence="5 7" id="KW-0472">Membrane</keyword>
<evidence type="ECO:0000313" key="8">
    <source>
        <dbReference type="EMBL" id="CAE7777798.1"/>
    </source>
</evidence>
<comment type="caution">
    <text evidence="8">The sequence shown here is derived from an EMBL/GenBank/DDBJ whole genome shotgun (WGS) entry which is preliminary data.</text>
</comment>
<dbReference type="EMBL" id="CAJNIZ010047893">
    <property type="protein sequence ID" value="CAE7777798.1"/>
    <property type="molecule type" value="Genomic_DNA"/>
</dbReference>
<evidence type="ECO:0000256" key="1">
    <source>
        <dbReference type="ARBA" id="ARBA00004141"/>
    </source>
</evidence>
<evidence type="ECO:0000313" key="9">
    <source>
        <dbReference type="Proteomes" id="UP000649617"/>
    </source>
</evidence>
<keyword evidence="3 7" id="KW-0812">Transmembrane</keyword>
<feature type="transmembrane region" description="Helical" evidence="7">
    <location>
        <begin position="1132"/>
        <end position="1155"/>
    </location>
</feature>